<name>A0AAD7NSJ9_9AGAR</name>
<dbReference type="AlphaFoldDB" id="A0AAD7NSJ9"/>
<protein>
    <submittedName>
        <fullName evidence="1">Uncharacterized protein</fullName>
    </submittedName>
</protein>
<proteinExistence type="predicted"/>
<keyword evidence="2" id="KW-1185">Reference proteome</keyword>
<dbReference type="Proteomes" id="UP001215598">
    <property type="component" value="Unassembled WGS sequence"/>
</dbReference>
<dbReference type="EMBL" id="JARKIB010000012">
    <property type="protein sequence ID" value="KAJ7773838.1"/>
    <property type="molecule type" value="Genomic_DNA"/>
</dbReference>
<comment type="caution">
    <text evidence="1">The sequence shown here is derived from an EMBL/GenBank/DDBJ whole genome shotgun (WGS) entry which is preliminary data.</text>
</comment>
<reference evidence="1" key="1">
    <citation type="submission" date="2023-03" db="EMBL/GenBank/DDBJ databases">
        <title>Massive genome expansion in bonnet fungi (Mycena s.s.) driven by repeated elements and novel gene families across ecological guilds.</title>
        <authorList>
            <consortium name="Lawrence Berkeley National Laboratory"/>
            <person name="Harder C.B."/>
            <person name="Miyauchi S."/>
            <person name="Viragh M."/>
            <person name="Kuo A."/>
            <person name="Thoen E."/>
            <person name="Andreopoulos B."/>
            <person name="Lu D."/>
            <person name="Skrede I."/>
            <person name="Drula E."/>
            <person name="Henrissat B."/>
            <person name="Morin E."/>
            <person name="Kohler A."/>
            <person name="Barry K."/>
            <person name="LaButti K."/>
            <person name="Morin E."/>
            <person name="Salamov A."/>
            <person name="Lipzen A."/>
            <person name="Mereny Z."/>
            <person name="Hegedus B."/>
            <person name="Baldrian P."/>
            <person name="Stursova M."/>
            <person name="Weitz H."/>
            <person name="Taylor A."/>
            <person name="Grigoriev I.V."/>
            <person name="Nagy L.G."/>
            <person name="Martin F."/>
            <person name="Kauserud H."/>
        </authorList>
    </citation>
    <scope>NUCLEOTIDE SEQUENCE</scope>
    <source>
        <strain evidence="1">CBHHK182m</strain>
    </source>
</reference>
<accession>A0AAD7NSJ9</accession>
<sequence>MPEDLDKPCNGTRSTMGLGIESVDGVIPLPLKIHLSSTMDGQAVWVMVVVFLPYTSLPHNGSPIEPTKLRVGKHKVDAKACRGKDPQEIVLEMIVWIYVDYESN</sequence>
<evidence type="ECO:0000313" key="1">
    <source>
        <dbReference type="EMBL" id="KAJ7773838.1"/>
    </source>
</evidence>
<gene>
    <name evidence="1" type="ORF">B0H16DRAFT_1450653</name>
</gene>
<organism evidence="1 2">
    <name type="scientific">Mycena metata</name>
    <dbReference type="NCBI Taxonomy" id="1033252"/>
    <lineage>
        <taxon>Eukaryota</taxon>
        <taxon>Fungi</taxon>
        <taxon>Dikarya</taxon>
        <taxon>Basidiomycota</taxon>
        <taxon>Agaricomycotina</taxon>
        <taxon>Agaricomycetes</taxon>
        <taxon>Agaricomycetidae</taxon>
        <taxon>Agaricales</taxon>
        <taxon>Marasmiineae</taxon>
        <taxon>Mycenaceae</taxon>
        <taxon>Mycena</taxon>
    </lineage>
</organism>
<evidence type="ECO:0000313" key="2">
    <source>
        <dbReference type="Proteomes" id="UP001215598"/>
    </source>
</evidence>